<dbReference type="EMBL" id="SBHS01000075">
    <property type="protein sequence ID" value="TWU70530.1"/>
    <property type="molecule type" value="Genomic_DNA"/>
</dbReference>
<evidence type="ECO:0000313" key="1">
    <source>
        <dbReference type="EMBL" id="TWU70530.1"/>
    </source>
</evidence>
<organism evidence="1 2">
    <name type="scientific">Metarhizium rileyi (strain RCEF 4871)</name>
    <name type="common">Nomuraea rileyi</name>
    <dbReference type="NCBI Taxonomy" id="1649241"/>
    <lineage>
        <taxon>Eukaryota</taxon>
        <taxon>Fungi</taxon>
        <taxon>Dikarya</taxon>
        <taxon>Ascomycota</taxon>
        <taxon>Pezizomycotina</taxon>
        <taxon>Sordariomycetes</taxon>
        <taxon>Hypocreomycetidae</taxon>
        <taxon>Hypocreales</taxon>
        <taxon>Clavicipitaceae</taxon>
        <taxon>Metarhizium</taxon>
    </lineage>
</organism>
<sequence>MDNTLQQPDFFDAARGLRAAADNLELCQNIPGVKDGQRYIQTLERLMTHLNEIQEEQRRGFSRSQSALESLQRDLQREIGAKYESLQREIGAKYEEIGAKYESLQRENSAKYESLLREIGIRDRNRLIAMENSVIVDRNSQMEPF</sequence>
<evidence type="ECO:0000313" key="2">
    <source>
        <dbReference type="Proteomes" id="UP000317257"/>
    </source>
</evidence>
<dbReference type="Proteomes" id="UP000317257">
    <property type="component" value="Unassembled WGS sequence"/>
</dbReference>
<dbReference type="AlphaFoldDB" id="A0A5C6FY82"/>
<comment type="caution">
    <text evidence="1">The sequence shown here is derived from an EMBL/GenBank/DDBJ whole genome shotgun (WGS) entry which is preliminary data.</text>
</comment>
<gene>
    <name evidence="1" type="ORF">ED733_000049</name>
</gene>
<reference evidence="2" key="1">
    <citation type="submission" date="2018-12" db="EMBL/GenBank/DDBJ databases">
        <title>The complete genome of Metarhizium rileyi, a key fungal pathogen of Lepidoptera.</title>
        <authorList>
            <person name="Binneck E."/>
            <person name="Lastra C.C.L."/>
            <person name="Sosa-Gomez D.R."/>
        </authorList>
    </citation>
    <scope>NUCLEOTIDE SEQUENCE [LARGE SCALE GENOMIC DNA]</scope>
    <source>
        <strain evidence="2">Cep018-CH2</strain>
    </source>
</reference>
<proteinExistence type="predicted"/>
<protein>
    <submittedName>
        <fullName evidence="1">Uncharacterized protein</fullName>
    </submittedName>
</protein>
<accession>A0A5C6FY82</accession>
<name>A0A5C6FY82_METRR</name>